<evidence type="ECO:0000313" key="11">
    <source>
        <dbReference type="Proteomes" id="UP000054477"/>
    </source>
</evidence>
<dbReference type="Gene3D" id="3.40.50.1820">
    <property type="entry name" value="alpha/beta hydrolase"/>
    <property type="match status" value="1"/>
</dbReference>
<evidence type="ECO:0000256" key="2">
    <source>
        <dbReference type="ARBA" id="ARBA00012423"/>
    </source>
</evidence>
<keyword evidence="5" id="KW-0378">Hydrolase</keyword>
<dbReference type="SUPFAM" id="SSF53474">
    <property type="entry name" value="alpha/beta-Hydrolases"/>
    <property type="match status" value="1"/>
</dbReference>
<dbReference type="FunFam" id="3.40.50.1820:FF:000107">
    <property type="entry name" value="Palmitoyl-protein thioesterase 1"/>
    <property type="match status" value="1"/>
</dbReference>
<dbReference type="PANTHER" id="PTHR11247:SF8">
    <property type="entry name" value="PALMITOYL-PROTEIN THIOESTERASE 1"/>
    <property type="match status" value="1"/>
</dbReference>
<dbReference type="Proteomes" id="UP000054477">
    <property type="component" value="Unassembled WGS sequence"/>
</dbReference>
<accession>A0A0C9Y5V9</accession>
<dbReference type="Pfam" id="PF02089">
    <property type="entry name" value="Palm_thioest"/>
    <property type="match status" value="1"/>
</dbReference>
<gene>
    <name evidence="10" type="ORF">K443DRAFT_83014</name>
</gene>
<dbReference type="InterPro" id="IPR029058">
    <property type="entry name" value="AB_hydrolase_fold"/>
</dbReference>
<keyword evidence="6" id="KW-1015">Disulfide bond</keyword>
<protein>
    <recommendedName>
        <fullName evidence="3">Palmitoyl-protein thioesterase 1</fullName>
        <ecNumber evidence="2">3.1.2.22</ecNumber>
    </recommendedName>
    <alternativeName>
        <fullName evidence="8">Palmitoyl-protein hydrolase 1</fullName>
    </alternativeName>
</protein>
<dbReference type="EMBL" id="KN838539">
    <property type="protein sequence ID" value="KIK09364.1"/>
    <property type="molecule type" value="Genomic_DNA"/>
</dbReference>
<evidence type="ECO:0000256" key="3">
    <source>
        <dbReference type="ARBA" id="ARBA00014212"/>
    </source>
</evidence>
<organism evidence="10 11">
    <name type="scientific">Laccaria amethystina LaAM-08-1</name>
    <dbReference type="NCBI Taxonomy" id="1095629"/>
    <lineage>
        <taxon>Eukaryota</taxon>
        <taxon>Fungi</taxon>
        <taxon>Dikarya</taxon>
        <taxon>Basidiomycota</taxon>
        <taxon>Agaricomycotina</taxon>
        <taxon>Agaricomycetes</taxon>
        <taxon>Agaricomycetidae</taxon>
        <taxon>Agaricales</taxon>
        <taxon>Agaricineae</taxon>
        <taxon>Hydnangiaceae</taxon>
        <taxon>Laccaria</taxon>
    </lineage>
</organism>
<feature type="signal peptide" evidence="9">
    <location>
        <begin position="1"/>
        <end position="16"/>
    </location>
</feature>
<evidence type="ECO:0000256" key="4">
    <source>
        <dbReference type="ARBA" id="ARBA00022729"/>
    </source>
</evidence>
<dbReference type="AlphaFoldDB" id="A0A0C9Y5V9"/>
<dbReference type="OrthoDB" id="10263094at2759"/>
<reference evidence="10 11" key="1">
    <citation type="submission" date="2014-04" db="EMBL/GenBank/DDBJ databases">
        <authorList>
            <consortium name="DOE Joint Genome Institute"/>
            <person name="Kuo A."/>
            <person name="Kohler A."/>
            <person name="Nagy L.G."/>
            <person name="Floudas D."/>
            <person name="Copeland A."/>
            <person name="Barry K.W."/>
            <person name="Cichocki N."/>
            <person name="Veneault-Fourrey C."/>
            <person name="LaButti K."/>
            <person name="Lindquist E.A."/>
            <person name="Lipzen A."/>
            <person name="Lundell T."/>
            <person name="Morin E."/>
            <person name="Murat C."/>
            <person name="Sun H."/>
            <person name="Tunlid A."/>
            <person name="Henrissat B."/>
            <person name="Grigoriev I.V."/>
            <person name="Hibbett D.S."/>
            <person name="Martin F."/>
            <person name="Nordberg H.P."/>
            <person name="Cantor M.N."/>
            <person name="Hua S.X."/>
        </authorList>
    </citation>
    <scope>NUCLEOTIDE SEQUENCE [LARGE SCALE GENOMIC DNA]</scope>
    <source>
        <strain evidence="10 11">LaAM-08-1</strain>
    </source>
</reference>
<proteinExistence type="inferred from homology"/>
<evidence type="ECO:0000256" key="9">
    <source>
        <dbReference type="SAM" id="SignalP"/>
    </source>
</evidence>
<evidence type="ECO:0000256" key="6">
    <source>
        <dbReference type="ARBA" id="ARBA00023157"/>
    </source>
</evidence>
<evidence type="ECO:0000256" key="7">
    <source>
        <dbReference type="ARBA" id="ARBA00023180"/>
    </source>
</evidence>
<dbReference type="PANTHER" id="PTHR11247">
    <property type="entry name" value="PALMITOYL-PROTEIN THIOESTERASE/DOLICHYLDIPHOSPHATASE 1"/>
    <property type="match status" value="1"/>
</dbReference>
<sequence>MLSFLLFLLNFPHINASLYHPLVVWHGLGDSYSSPGMLNFSSMIRDIYPGIFIHSVFIEQAQDKDKRAGFFGNVDHQVGLVAEQLAAIPELKGGFDAIGFSQGGQFLRGYAERYNHPPIRNLITFGSQHMGISDIPLCHPRDLLCQASRRIIKSAVYGHWAQSNLVQAQYFRDPTNFEAYLATNNFLVSINNEVAFSRNRTYAQNLASLNKLVLVLFSRDTTVVPKESAWFGSERSGKGHVLGTDTNPQGVLVEEKSKIIPMRLQPLYLGDWIGLRELDERNGVIFEVCEGEHMQLSGCWRDLVNQFVGK</sequence>
<keyword evidence="7" id="KW-0325">Glycoprotein</keyword>
<evidence type="ECO:0000256" key="1">
    <source>
        <dbReference type="ARBA" id="ARBA00010758"/>
    </source>
</evidence>
<feature type="chain" id="PRO_5002217306" description="Palmitoyl-protein thioesterase 1" evidence="9">
    <location>
        <begin position="17"/>
        <end position="310"/>
    </location>
</feature>
<dbReference type="EC" id="3.1.2.22" evidence="2"/>
<evidence type="ECO:0000256" key="8">
    <source>
        <dbReference type="ARBA" id="ARBA00031934"/>
    </source>
</evidence>
<evidence type="ECO:0000313" key="10">
    <source>
        <dbReference type="EMBL" id="KIK09364.1"/>
    </source>
</evidence>
<dbReference type="STRING" id="1095629.A0A0C9Y5V9"/>
<keyword evidence="4 9" id="KW-0732">Signal</keyword>
<evidence type="ECO:0000256" key="5">
    <source>
        <dbReference type="ARBA" id="ARBA00022801"/>
    </source>
</evidence>
<name>A0A0C9Y5V9_9AGAR</name>
<dbReference type="PRINTS" id="PR00414">
    <property type="entry name" value="PPTHIESTRASE"/>
</dbReference>
<comment type="similarity">
    <text evidence="1">Belongs to the palmitoyl-protein thioesterase family.</text>
</comment>
<dbReference type="HOGENOM" id="CLU_050129_0_1_1"/>
<dbReference type="GO" id="GO:0008474">
    <property type="term" value="F:palmitoyl-(protein) hydrolase activity"/>
    <property type="evidence" value="ECO:0007669"/>
    <property type="project" value="UniProtKB-EC"/>
</dbReference>
<keyword evidence="11" id="KW-1185">Reference proteome</keyword>
<reference evidence="11" key="2">
    <citation type="submission" date="2015-01" db="EMBL/GenBank/DDBJ databases">
        <title>Evolutionary Origins and Diversification of the Mycorrhizal Mutualists.</title>
        <authorList>
            <consortium name="DOE Joint Genome Institute"/>
            <consortium name="Mycorrhizal Genomics Consortium"/>
            <person name="Kohler A."/>
            <person name="Kuo A."/>
            <person name="Nagy L.G."/>
            <person name="Floudas D."/>
            <person name="Copeland A."/>
            <person name="Barry K.W."/>
            <person name="Cichocki N."/>
            <person name="Veneault-Fourrey C."/>
            <person name="LaButti K."/>
            <person name="Lindquist E.A."/>
            <person name="Lipzen A."/>
            <person name="Lundell T."/>
            <person name="Morin E."/>
            <person name="Murat C."/>
            <person name="Riley R."/>
            <person name="Ohm R."/>
            <person name="Sun H."/>
            <person name="Tunlid A."/>
            <person name="Henrissat B."/>
            <person name="Grigoriev I.V."/>
            <person name="Hibbett D.S."/>
            <person name="Martin F."/>
        </authorList>
    </citation>
    <scope>NUCLEOTIDE SEQUENCE [LARGE SCALE GENOMIC DNA]</scope>
    <source>
        <strain evidence="11">LaAM-08-1</strain>
    </source>
</reference>
<dbReference type="InterPro" id="IPR002472">
    <property type="entry name" value="Palm_thioest"/>
</dbReference>